<gene>
    <name evidence="1" type="ORF">DSPE1174_LOCUS27574</name>
</gene>
<sequence length="257" mass="27263">MGRRFIEETSSQLEGSSSSDHVGLLTEVRVRSVGLLSRLATHPNAIVQLRDRAFLRALTGSIQRNHAASAGKPAGGTDKAVLEERQYLIQILATLVSTITSPASSSSTATSSSMPPEWIVDELIAGSSSSSSSSAVLPMLVHFLPPPTTNGISEVTPESVVIAPHKEHHVSPNLSGNVVKVIIAVIERGAEGPGARQLYDAGFLERSVSLLANEKDLSVRKNTAVAMAKAMRCASANTRVRSLRGMEMLLHLGPQLT</sequence>
<dbReference type="EMBL" id="HBGS01053445">
    <property type="protein sequence ID" value="CAD9472102.1"/>
    <property type="molecule type" value="Transcribed_RNA"/>
</dbReference>
<protein>
    <submittedName>
        <fullName evidence="1">Uncharacterized protein</fullName>
    </submittedName>
</protein>
<name>A0A7S2E3F9_9STRA</name>
<accession>A0A7S2E3F9</accession>
<dbReference type="InterPro" id="IPR011989">
    <property type="entry name" value="ARM-like"/>
</dbReference>
<evidence type="ECO:0000313" key="1">
    <source>
        <dbReference type="EMBL" id="CAD9472102.1"/>
    </source>
</evidence>
<dbReference type="Gene3D" id="1.25.10.10">
    <property type="entry name" value="Leucine-rich Repeat Variant"/>
    <property type="match status" value="1"/>
</dbReference>
<reference evidence="1" key="1">
    <citation type="submission" date="2021-01" db="EMBL/GenBank/DDBJ databases">
        <authorList>
            <person name="Corre E."/>
            <person name="Pelletier E."/>
            <person name="Niang G."/>
            <person name="Scheremetjew M."/>
            <person name="Finn R."/>
            <person name="Kale V."/>
            <person name="Holt S."/>
            <person name="Cochrane G."/>
            <person name="Meng A."/>
            <person name="Brown T."/>
            <person name="Cohen L."/>
        </authorList>
    </citation>
    <scope>NUCLEOTIDE SEQUENCE</scope>
    <source>
        <strain evidence="1">CCMP1381</strain>
    </source>
</reference>
<organism evidence="1">
    <name type="scientific">Octactis speculum</name>
    <dbReference type="NCBI Taxonomy" id="3111310"/>
    <lineage>
        <taxon>Eukaryota</taxon>
        <taxon>Sar</taxon>
        <taxon>Stramenopiles</taxon>
        <taxon>Ochrophyta</taxon>
        <taxon>Dictyochophyceae</taxon>
        <taxon>Dictyochales</taxon>
        <taxon>Dictyochaceae</taxon>
        <taxon>Octactis</taxon>
    </lineage>
</organism>
<dbReference type="AlphaFoldDB" id="A0A7S2E3F9"/>
<proteinExistence type="predicted"/>